<dbReference type="SMART" id="SM00355">
    <property type="entry name" value="ZnF_C2H2"/>
    <property type="match status" value="2"/>
</dbReference>
<name>A0AAW1Q307_9CHLO</name>
<reference evidence="3 4" key="1">
    <citation type="journal article" date="2024" name="Nat. Commun.">
        <title>Phylogenomics reveals the evolutionary origins of lichenization in chlorophyte algae.</title>
        <authorList>
            <person name="Puginier C."/>
            <person name="Libourel C."/>
            <person name="Otte J."/>
            <person name="Skaloud P."/>
            <person name="Haon M."/>
            <person name="Grisel S."/>
            <person name="Petersen M."/>
            <person name="Berrin J.G."/>
            <person name="Delaux P.M."/>
            <person name="Dal Grande F."/>
            <person name="Keller J."/>
        </authorList>
    </citation>
    <scope>NUCLEOTIDE SEQUENCE [LARGE SCALE GENOMIC DNA]</scope>
    <source>
        <strain evidence="3 4">SAG 2145</strain>
    </source>
</reference>
<feature type="domain" description="C2H2-type" evidence="2">
    <location>
        <begin position="185"/>
        <end position="208"/>
    </location>
</feature>
<feature type="compositionally biased region" description="Basic residues" evidence="1">
    <location>
        <begin position="407"/>
        <end position="426"/>
    </location>
</feature>
<feature type="compositionally biased region" description="Polar residues" evidence="1">
    <location>
        <begin position="259"/>
        <end position="276"/>
    </location>
</feature>
<evidence type="ECO:0000313" key="3">
    <source>
        <dbReference type="EMBL" id="KAK9816355.1"/>
    </source>
</evidence>
<evidence type="ECO:0000313" key="4">
    <source>
        <dbReference type="Proteomes" id="UP001438707"/>
    </source>
</evidence>
<evidence type="ECO:0000256" key="1">
    <source>
        <dbReference type="SAM" id="MobiDB-lite"/>
    </source>
</evidence>
<dbReference type="PROSITE" id="PS00028">
    <property type="entry name" value="ZINC_FINGER_C2H2_1"/>
    <property type="match status" value="2"/>
</dbReference>
<dbReference type="InterPro" id="IPR013087">
    <property type="entry name" value="Znf_C2H2_type"/>
</dbReference>
<protein>
    <recommendedName>
        <fullName evidence="2">C2H2-type domain-containing protein</fullName>
    </recommendedName>
</protein>
<dbReference type="PANTHER" id="PTHR21354:SF0">
    <property type="entry name" value="ZINC FINGER PROTEIN 511"/>
    <property type="match status" value="1"/>
</dbReference>
<dbReference type="EMBL" id="JALJOS010000077">
    <property type="protein sequence ID" value="KAK9816355.1"/>
    <property type="molecule type" value="Genomic_DNA"/>
</dbReference>
<keyword evidence="4" id="KW-1185">Reference proteome</keyword>
<feature type="region of interest" description="Disordered" evidence="1">
    <location>
        <begin position="318"/>
        <end position="426"/>
    </location>
</feature>
<proteinExistence type="predicted"/>
<evidence type="ECO:0000259" key="2">
    <source>
        <dbReference type="PROSITE" id="PS00028"/>
    </source>
</evidence>
<feature type="compositionally biased region" description="Basic and acidic residues" evidence="1">
    <location>
        <begin position="200"/>
        <end position="209"/>
    </location>
</feature>
<dbReference type="InterPro" id="IPR039258">
    <property type="entry name" value="ZNF511"/>
</dbReference>
<feature type="region of interest" description="Disordered" evidence="1">
    <location>
        <begin position="198"/>
        <end position="276"/>
    </location>
</feature>
<dbReference type="PANTHER" id="PTHR21354">
    <property type="entry name" value="ZINC FINGER PROTEIN 511"/>
    <property type="match status" value="1"/>
</dbReference>
<feature type="compositionally biased region" description="Low complexity" evidence="1">
    <location>
        <begin position="234"/>
        <end position="247"/>
    </location>
</feature>
<organism evidence="3 4">
    <name type="scientific">Apatococcus lobatus</name>
    <dbReference type="NCBI Taxonomy" id="904363"/>
    <lineage>
        <taxon>Eukaryota</taxon>
        <taxon>Viridiplantae</taxon>
        <taxon>Chlorophyta</taxon>
        <taxon>core chlorophytes</taxon>
        <taxon>Trebouxiophyceae</taxon>
        <taxon>Chlorellales</taxon>
        <taxon>Chlorellaceae</taxon>
        <taxon>Apatococcus</taxon>
    </lineage>
</organism>
<dbReference type="AlphaFoldDB" id="A0AAW1Q307"/>
<sequence length="426" mass="46979">MSQEIDQAHQVFLSALRTLVQNRQQPVGSRSATSDLVQLQSSGERLDQACSQALTVLDITEHPLAAYHASRRRQLAKLADMQASYNFPRFVGHRRRLPLDDELFLEGNIDRELFAKQLATQESHGGGEEEKVSKVEDFIIEEPGYVCGECKAQLPSEHLLSIHVAEAHDSFFAAQAARKHKVYQCLVEGCRSMFTSPQERTQHLTDTHRFPTGFGYGSMHLQRHQGQVRPVPQPQTSQRSQATSSQPVHTDAAPAQPSHARQITQQHLTTPSEPSLVQNQPIHKQAGHQMGIDCEADDASNQRIGISVHGGAGRINAAAESPHCSHGMHVSQQDGLCQQPHDKAEHAAMPPFSQPCEEGSGQPDLSTQRDMKGHDGEDPMQLDVLVSGVSRLSVAGDAAMPDSFSFGRRRGRGRMTRGRHPPSRRT</sequence>
<dbReference type="Proteomes" id="UP001438707">
    <property type="component" value="Unassembled WGS sequence"/>
</dbReference>
<gene>
    <name evidence="3" type="ORF">WJX74_000834</name>
</gene>
<comment type="caution">
    <text evidence="3">The sequence shown here is derived from an EMBL/GenBank/DDBJ whole genome shotgun (WGS) entry which is preliminary data.</text>
</comment>
<accession>A0AAW1Q307</accession>
<feature type="compositionally biased region" description="Basic and acidic residues" evidence="1">
    <location>
        <begin position="367"/>
        <end position="377"/>
    </location>
</feature>
<feature type="domain" description="C2H2-type" evidence="2">
    <location>
        <begin position="147"/>
        <end position="168"/>
    </location>
</feature>